<organism evidence="9 10">
    <name type="scientific">Halobacillus seohaensis</name>
    <dbReference type="NCBI Taxonomy" id="447421"/>
    <lineage>
        <taxon>Bacteria</taxon>
        <taxon>Bacillati</taxon>
        <taxon>Bacillota</taxon>
        <taxon>Bacilli</taxon>
        <taxon>Bacillales</taxon>
        <taxon>Bacillaceae</taxon>
        <taxon>Halobacillus</taxon>
    </lineage>
</organism>
<sequence>MKRIYILLLIVMMMWGFNVSAIKVLVTNIDPILLTSLRVFIAGVGVLVILYFMKILRLPTKKEILIILYISIFNVIAHHAFMAVGLKHTSGVNTGLIVGLGPLLTMVLSTILLSKHVTIFKGFGFFLGFTGVIITTLVGSGGVTTVSIGDVLVFLSIVTQAFSFILISKMNPDLDPRLLTGYMMVIGSIFIFLISLGLESNPAQILRLFDL</sequence>
<dbReference type="RefSeq" id="WP_390217047.1">
    <property type="nucleotide sequence ID" value="NZ_JBHSZV010000021.1"/>
</dbReference>
<feature type="transmembrane region" description="Helical" evidence="7">
    <location>
        <begin position="120"/>
        <end position="140"/>
    </location>
</feature>
<keyword evidence="4 7" id="KW-0812">Transmembrane</keyword>
<dbReference type="EMBL" id="JBHSZV010000021">
    <property type="protein sequence ID" value="MFC7061995.1"/>
    <property type="molecule type" value="Genomic_DNA"/>
</dbReference>
<evidence type="ECO:0000259" key="8">
    <source>
        <dbReference type="Pfam" id="PF00892"/>
    </source>
</evidence>
<keyword evidence="5 7" id="KW-1133">Transmembrane helix</keyword>
<dbReference type="SUPFAM" id="SSF103481">
    <property type="entry name" value="Multidrug resistance efflux transporter EmrE"/>
    <property type="match status" value="1"/>
</dbReference>
<dbReference type="PANTHER" id="PTHR32322">
    <property type="entry name" value="INNER MEMBRANE TRANSPORTER"/>
    <property type="match status" value="1"/>
</dbReference>
<evidence type="ECO:0000256" key="4">
    <source>
        <dbReference type="ARBA" id="ARBA00022692"/>
    </source>
</evidence>
<feature type="domain" description="EamA" evidence="8">
    <location>
        <begin position="4"/>
        <end position="136"/>
    </location>
</feature>
<feature type="transmembrane region" description="Helical" evidence="7">
    <location>
        <begin position="92"/>
        <end position="113"/>
    </location>
</feature>
<evidence type="ECO:0000256" key="2">
    <source>
        <dbReference type="ARBA" id="ARBA00007362"/>
    </source>
</evidence>
<evidence type="ECO:0000313" key="9">
    <source>
        <dbReference type="EMBL" id="MFC7061995.1"/>
    </source>
</evidence>
<reference evidence="10" key="1">
    <citation type="journal article" date="2019" name="Int. J. Syst. Evol. Microbiol.">
        <title>The Global Catalogue of Microorganisms (GCM) 10K type strain sequencing project: providing services to taxonomists for standard genome sequencing and annotation.</title>
        <authorList>
            <consortium name="The Broad Institute Genomics Platform"/>
            <consortium name="The Broad Institute Genome Sequencing Center for Infectious Disease"/>
            <person name="Wu L."/>
            <person name="Ma J."/>
        </authorList>
    </citation>
    <scope>NUCLEOTIDE SEQUENCE [LARGE SCALE GENOMIC DNA]</scope>
    <source>
        <strain evidence="10">CGMCC 4.1621</strain>
    </source>
</reference>
<keyword evidence="10" id="KW-1185">Reference proteome</keyword>
<keyword evidence="3" id="KW-1003">Cell membrane</keyword>
<evidence type="ECO:0000256" key="6">
    <source>
        <dbReference type="ARBA" id="ARBA00023136"/>
    </source>
</evidence>
<dbReference type="InterPro" id="IPR050638">
    <property type="entry name" value="AA-Vitamin_Transporters"/>
</dbReference>
<evidence type="ECO:0000256" key="3">
    <source>
        <dbReference type="ARBA" id="ARBA00022475"/>
    </source>
</evidence>
<dbReference type="InterPro" id="IPR000620">
    <property type="entry name" value="EamA_dom"/>
</dbReference>
<feature type="transmembrane region" description="Helical" evidence="7">
    <location>
        <begin position="179"/>
        <end position="198"/>
    </location>
</feature>
<gene>
    <name evidence="9" type="ORF">ACFQIC_08995</name>
</gene>
<comment type="similarity">
    <text evidence="2">Belongs to the EamA transporter family.</text>
</comment>
<dbReference type="Pfam" id="PF00892">
    <property type="entry name" value="EamA"/>
    <property type="match status" value="1"/>
</dbReference>
<dbReference type="Proteomes" id="UP001596410">
    <property type="component" value="Unassembled WGS sequence"/>
</dbReference>
<comment type="caution">
    <text evidence="9">The sequence shown here is derived from an EMBL/GenBank/DDBJ whole genome shotgun (WGS) entry which is preliminary data.</text>
</comment>
<keyword evidence="6 7" id="KW-0472">Membrane</keyword>
<name>A0ABW2EI38_9BACI</name>
<dbReference type="PANTHER" id="PTHR32322:SF18">
    <property type="entry name" value="S-ADENOSYLMETHIONINE_S-ADENOSYLHOMOCYSTEINE TRANSPORTER"/>
    <property type="match status" value="1"/>
</dbReference>
<evidence type="ECO:0000256" key="7">
    <source>
        <dbReference type="SAM" id="Phobius"/>
    </source>
</evidence>
<evidence type="ECO:0000256" key="5">
    <source>
        <dbReference type="ARBA" id="ARBA00022989"/>
    </source>
</evidence>
<dbReference type="InterPro" id="IPR037185">
    <property type="entry name" value="EmrE-like"/>
</dbReference>
<proteinExistence type="inferred from homology"/>
<feature type="transmembrane region" description="Helical" evidence="7">
    <location>
        <begin position="31"/>
        <end position="52"/>
    </location>
</feature>
<comment type="subcellular location">
    <subcellularLocation>
        <location evidence="1">Cell membrane</location>
        <topology evidence="1">Multi-pass membrane protein</topology>
    </subcellularLocation>
</comment>
<accession>A0ABW2EI38</accession>
<evidence type="ECO:0000313" key="10">
    <source>
        <dbReference type="Proteomes" id="UP001596410"/>
    </source>
</evidence>
<feature type="transmembrane region" description="Helical" evidence="7">
    <location>
        <begin position="64"/>
        <end position="86"/>
    </location>
</feature>
<protein>
    <submittedName>
        <fullName evidence="9">DMT family transporter</fullName>
    </submittedName>
</protein>
<feature type="transmembrane region" description="Helical" evidence="7">
    <location>
        <begin position="146"/>
        <end position="167"/>
    </location>
</feature>
<evidence type="ECO:0000256" key="1">
    <source>
        <dbReference type="ARBA" id="ARBA00004651"/>
    </source>
</evidence>